<accession>A0A9D4DEG6</accession>
<protein>
    <submittedName>
        <fullName evidence="1">Uncharacterized protein</fullName>
    </submittedName>
</protein>
<dbReference type="AlphaFoldDB" id="A0A9D4DEG6"/>
<keyword evidence="2" id="KW-1185">Reference proteome</keyword>
<dbReference type="Proteomes" id="UP000828390">
    <property type="component" value="Unassembled WGS sequence"/>
</dbReference>
<dbReference type="EMBL" id="JAIWYP010000010">
    <property type="protein sequence ID" value="KAH3747015.1"/>
    <property type="molecule type" value="Genomic_DNA"/>
</dbReference>
<sequence length="97" mass="10907">MFLPSLMDYNDKNKSKSTCSMLSIEEHTGSHLNENGDLNKISTLVTGTLQDELQCVRTSIVDCVLVGLQAQVTDLQKYYYFIKDRVTTLEAKADKAE</sequence>
<reference evidence="1" key="2">
    <citation type="submission" date="2020-11" db="EMBL/GenBank/DDBJ databases">
        <authorList>
            <person name="McCartney M.A."/>
            <person name="Auch B."/>
            <person name="Kono T."/>
            <person name="Mallez S."/>
            <person name="Becker A."/>
            <person name="Gohl D.M."/>
            <person name="Silverstein K.A.T."/>
            <person name="Koren S."/>
            <person name="Bechman K.B."/>
            <person name="Herman A."/>
            <person name="Abrahante J.E."/>
            <person name="Garbe J."/>
        </authorList>
    </citation>
    <scope>NUCLEOTIDE SEQUENCE</scope>
    <source>
        <strain evidence="1">Duluth1</strain>
        <tissue evidence="1">Whole animal</tissue>
    </source>
</reference>
<name>A0A9D4DEG6_DREPO</name>
<comment type="caution">
    <text evidence="1">The sequence shown here is derived from an EMBL/GenBank/DDBJ whole genome shotgun (WGS) entry which is preliminary data.</text>
</comment>
<evidence type="ECO:0000313" key="2">
    <source>
        <dbReference type="Proteomes" id="UP000828390"/>
    </source>
</evidence>
<reference evidence="1" key="1">
    <citation type="journal article" date="2019" name="bioRxiv">
        <title>The Genome of the Zebra Mussel, Dreissena polymorpha: A Resource for Invasive Species Research.</title>
        <authorList>
            <person name="McCartney M.A."/>
            <person name="Auch B."/>
            <person name="Kono T."/>
            <person name="Mallez S."/>
            <person name="Zhang Y."/>
            <person name="Obille A."/>
            <person name="Becker A."/>
            <person name="Abrahante J.E."/>
            <person name="Garbe J."/>
            <person name="Badalamenti J.P."/>
            <person name="Herman A."/>
            <person name="Mangelson H."/>
            <person name="Liachko I."/>
            <person name="Sullivan S."/>
            <person name="Sone E.D."/>
            <person name="Koren S."/>
            <person name="Silverstein K.A.T."/>
            <person name="Beckman K.B."/>
            <person name="Gohl D.M."/>
        </authorList>
    </citation>
    <scope>NUCLEOTIDE SEQUENCE</scope>
    <source>
        <strain evidence="1">Duluth1</strain>
        <tissue evidence="1">Whole animal</tissue>
    </source>
</reference>
<organism evidence="1 2">
    <name type="scientific">Dreissena polymorpha</name>
    <name type="common">Zebra mussel</name>
    <name type="synonym">Mytilus polymorpha</name>
    <dbReference type="NCBI Taxonomy" id="45954"/>
    <lineage>
        <taxon>Eukaryota</taxon>
        <taxon>Metazoa</taxon>
        <taxon>Spiralia</taxon>
        <taxon>Lophotrochozoa</taxon>
        <taxon>Mollusca</taxon>
        <taxon>Bivalvia</taxon>
        <taxon>Autobranchia</taxon>
        <taxon>Heteroconchia</taxon>
        <taxon>Euheterodonta</taxon>
        <taxon>Imparidentia</taxon>
        <taxon>Neoheterodontei</taxon>
        <taxon>Myida</taxon>
        <taxon>Dreissenoidea</taxon>
        <taxon>Dreissenidae</taxon>
        <taxon>Dreissena</taxon>
    </lineage>
</organism>
<proteinExistence type="predicted"/>
<gene>
    <name evidence="1" type="ORF">DPMN_181436</name>
</gene>
<evidence type="ECO:0000313" key="1">
    <source>
        <dbReference type="EMBL" id="KAH3747015.1"/>
    </source>
</evidence>